<sequence length="44" mass="5051">MEKLTFEQLPEAIALLLEKVKRIEFLLAKGKGADDQFKQMLTTN</sequence>
<protein>
    <submittedName>
        <fullName evidence="1">Uncharacterized protein</fullName>
    </submittedName>
</protein>
<comment type="caution">
    <text evidence="1">The sequence shown here is derived from an EMBL/GenBank/DDBJ whole genome shotgun (WGS) entry which is preliminary data.</text>
</comment>
<dbReference type="EMBL" id="JBHUON010000016">
    <property type="protein sequence ID" value="MFD2865648.1"/>
    <property type="molecule type" value="Genomic_DNA"/>
</dbReference>
<gene>
    <name evidence="1" type="ORF">ACFSYC_13185</name>
</gene>
<dbReference type="Proteomes" id="UP001597601">
    <property type="component" value="Unassembled WGS sequence"/>
</dbReference>
<evidence type="ECO:0000313" key="2">
    <source>
        <dbReference type="Proteomes" id="UP001597601"/>
    </source>
</evidence>
<evidence type="ECO:0000313" key="1">
    <source>
        <dbReference type="EMBL" id="MFD2865648.1"/>
    </source>
</evidence>
<reference evidence="2" key="1">
    <citation type="journal article" date="2019" name="Int. J. Syst. Evol. Microbiol.">
        <title>The Global Catalogue of Microorganisms (GCM) 10K type strain sequencing project: providing services to taxonomists for standard genome sequencing and annotation.</title>
        <authorList>
            <consortium name="The Broad Institute Genomics Platform"/>
            <consortium name="The Broad Institute Genome Sequencing Center for Infectious Disease"/>
            <person name="Wu L."/>
            <person name="Ma J."/>
        </authorList>
    </citation>
    <scope>NUCLEOTIDE SEQUENCE [LARGE SCALE GENOMIC DNA]</scope>
    <source>
        <strain evidence="2">KCTC 52232</strain>
    </source>
</reference>
<proteinExistence type="predicted"/>
<keyword evidence="2" id="KW-1185">Reference proteome</keyword>
<accession>A0ABW5XTT9</accession>
<organism evidence="1 2">
    <name type="scientific">Mucilaginibacter antarcticus</name>
    <dbReference type="NCBI Taxonomy" id="1855725"/>
    <lineage>
        <taxon>Bacteria</taxon>
        <taxon>Pseudomonadati</taxon>
        <taxon>Bacteroidota</taxon>
        <taxon>Sphingobacteriia</taxon>
        <taxon>Sphingobacteriales</taxon>
        <taxon>Sphingobacteriaceae</taxon>
        <taxon>Mucilaginibacter</taxon>
    </lineage>
</organism>
<dbReference type="RefSeq" id="WP_377128354.1">
    <property type="nucleotide sequence ID" value="NZ_JBHUHN010000001.1"/>
</dbReference>
<name>A0ABW5XTT9_9SPHI</name>